<dbReference type="SUPFAM" id="SSF56281">
    <property type="entry name" value="Metallo-hydrolase/oxidoreductase"/>
    <property type="match status" value="1"/>
</dbReference>
<dbReference type="SMART" id="SM00849">
    <property type="entry name" value="Lactamase_B"/>
    <property type="match status" value="1"/>
</dbReference>
<dbReference type="PANTHER" id="PTHR23131:SF0">
    <property type="entry name" value="ENDORIBONUCLEASE LACTB2"/>
    <property type="match status" value="1"/>
</dbReference>
<dbReference type="Gene3D" id="1.10.10.10">
    <property type="entry name" value="Winged helix-like DNA-binding domain superfamily/Winged helix DNA-binding domain"/>
    <property type="match status" value="1"/>
</dbReference>
<dbReference type="OrthoDB" id="9788263at2"/>
<dbReference type="InterPro" id="IPR036388">
    <property type="entry name" value="WH-like_DNA-bd_sf"/>
</dbReference>
<dbReference type="Proteomes" id="UP000248021">
    <property type="component" value="Unassembled WGS sequence"/>
</dbReference>
<feature type="compositionally biased region" description="Polar residues" evidence="1">
    <location>
        <begin position="285"/>
        <end position="295"/>
    </location>
</feature>
<organism evidence="3 4">
    <name type="scientific">Chelatococcus asaccharovorans</name>
    <dbReference type="NCBI Taxonomy" id="28210"/>
    <lineage>
        <taxon>Bacteria</taxon>
        <taxon>Pseudomonadati</taxon>
        <taxon>Pseudomonadota</taxon>
        <taxon>Alphaproteobacteria</taxon>
        <taxon>Hyphomicrobiales</taxon>
        <taxon>Chelatococcaceae</taxon>
        <taxon>Chelatococcus</taxon>
    </lineage>
</organism>
<dbReference type="InterPro" id="IPR050662">
    <property type="entry name" value="Sec-metab_biosynth-thioest"/>
</dbReference>
<feature type="domain" description="Metallo-beta-lactamase" evidence="2">
    <location>
        <begin position="36"/>
        <end position="190"/>
    </location>
</feature>
<evidence type="ECO:0000313" key="4">
    <source>
        <dbReference type="Proteomes" id="UP000248021"/>
    </source>
</evidence>
<dbReference type="AlphaFoldDB" id="A0A2V3TRT4"/>
<evidence type="ECO:0000259" key="2">
    <source>
        <dbReference type="SMART" id="SM00849"/>
    </source>
</evidence>
<dbReference type="InterPro" id="IPR001279">
    <property type="entry name" value="Metallo-B-lactamas"/>
</dbReference>
<dbReference type="Gene3D" id="3.60.15.10">
    <property type="entry name" value="Ribonuclease Z/Hydroxyacylglutathione hydrolase-like"/>
    <property type="match status" value="1"/>
</dbReference>
<feature type="region of interest" description="Disordered" evidence="1">
    <location>
        <begin position="281"/>
        <end position="301"/>
    </location>
</feature>
<gene>
    <name evidence="3" type="ORF">C7450_1264</name>
</gene>
<dbReference type="InterPro" id="IPR036866">
    <property type="entry name" value="RibonucZ/Hydroxyglut_hydro"/>
</dbReference>
<proteinExistence type="predicted"/>
<evidence type="ECO:0000313" key="3">
    <source>
        <dbReference type="EMBL" id="PXW50526.1"/>
    </source>
</evidence>
<accession>A0A2V3TRT4</accession>
<name>A0A2V3TRT4_9HYPH</name>
<dbReference type="InterPro" id="IPR041516">
    <property type="entry name" value="LACTB2_WH"/>
</dbReference>
<dbReference type="RefSeq" id="WP_110378581.1">
    <property type="nucleotide sequence ID" value="NZ_JAHBRY010000004.1"/>
</dbReference>
<dbReference type="EMBL" id="QJJK01000026">
    <property type="protein sequence ID" value="PXW50526.1"/>
    <property type="molecule type" value="Genomic_DNA"/>
</dbReference>
<dbReference type="Pfam" id="PF17778">
    <property type="entry name" value="WHD_BLACT"/>
    <property type="match status" value="1"/>
</dbReference>
<comment type="caution">
    <text evidence="3">The sequence shown here is derived from an EMBL/GenBank/DDBJ whole genome shotgun (WGS) entry which is preliminary data.</text>
</comment>
<keyword evidence="3" id="KW-0378">Hydrolase</keyword>
<dbReference type="GO" id="GO:0016787">
    <property type="term" value="F:hydrolase activity"/>
    <property type="evidence" value="ECO:0007669"/>
    <property type="project" value="UniProtKB-KW"/>
</dbReference>
<dbReference type="PANTHER" id="PTHR23131">
    <property type="entry name" value="ENDORIBONUCLEASE LACTB2"/>
    <property type="match status" value="1"/>
</dbReference>
<keyword evidence="4" id="KW-1185">Reference proteome</keyword>
<dbReference type="CDD" id="cd16278">
    <property type="entry name" value="metallo-hydrolase-like_MBL-fold"/>
    <property type="match status" value="1"/>
</dbReference>
<evidence type="ECO:0000256" key="1">
    <source>
        <dbReference type="SAM" id="MobiDB-lite"/>
    </source>
</evidence>
<reference evidence="3 4" key="1">
    <citation type="submission" date="2018-05" db="EMBL/GenBank/DDBJ databases">
        <title>Genomic Encyclopedia of Type Strains, Phase IV (KMG-IV): sequencing the most valuable type-strain genomes for metagenomic binning, comparative biology and taxonomic classification.</title>
        <authorList>
            <person name="Goeker M."/>
        </authorList>
    </citation>
    <scope>NUCLEOTIDE SEQUENCE [LARGE SCALE GENOMIC DNA]</scope>
    <source>
        <strain evidence="3 4">DSM 6462</strain>
    </source>
</reference>
<sequence>MAFLTEPDPKRGVALPIVPGISRIVANNPSLMTYHGTNTYLIEAADGFVVLDPGPDDDDHLKDILTATQGRVSAILLSHTHPDHLGATAALKARTGAATCAFHLSANPAFAPDVLLMDGETVAGMTAIHTPGHASDHLCFARSDGLVFSADHVMSWSSSIVSPPGGDMAAYVASLRLMLSRDDQLYLPGHGPPLMNPRPYVKELLNHRLKREQAILQTLRKAPHTTWDLVDRLYSKSHPWLRRAAERNVVAHLLKMQAEGLVLNDGECWWSNEASSCPHGGMLSSARTSETQLQLSKGGRP</sequence>
<protein>
    <submittedName>
        <fullName evidence="3">Glyoxylase-like metal-dependent hydrolase (Beta-lactamase superfamily II)</fullName>
    </submittedName>
</protein>
<dbReference type="Pfam" id="PF00753">
    <property type="entry name" value="Lactamase_B"/>
    <property type="match status" value="1"/>
</dbReference>